<dbReference type="Proteomes" id="UP001166674">
    <property type="component" value="Unassembled WGS sequence"/>
</dbReference>
<dbReference type="PANTHER" id="PTHR35073:SF1">
    <property type="entry name" value="OTOSPIRALIN"/>
    <property type="match status" value="1"/>
</dbReference>
<dbReference type="InterPro" id="IPR028224">
    <property type="entry name" value="Otospiralin"/>
</dbReference>
<name>A0AA41MQ13_SCICA</name>
<dbReference type="AlphaFoldDB" id="A0AA41MQ13"/>
<dbReference type="Pfam" id="PF15182">
    <property type="entry name" value="OTOS"/>
    <property type="match status" value="1"/>
</dbReference>
<evidence type="ECO:0000313" key="2">
    <source>
        <dbReference type="Proteomes" id="UP001166674"/>
    </source>
</evidence>
<protein>
    <submittedName>
        <fullName evidence="1">Otospiralin</fullName>
    </submittedName>
</protein>
<reference evidence="1" key="1">
    <citation type="submission" date="2020-03" db="EMBL/GenBank/DDBJ databases">
        <title>Studies in the Genomics of Life Span.</title>
        <authorList>
            <person name="Glass D."/>
        </authorList>
    </citation>
    <scope>NUCLEOTIDE SEQUENCE</scope>
    <source>
        <strain evidence="1">SUZIE</strain>
        <tissue evidence="1">Muscle</tissue>
    </source>
</reference>
<keyword evidence="2" id="KW-1185">Reference proteome</keyword>
<gene>
    <name evidence="1" type="ORF">SUZIE_135485</name>
</gene>
<dbReference type="GO" id="GO:0007605">
    <property type="term" value="P:sensory perception of sound"/>
    <property type="evidence" value="ECO:0007669"/>
    <property type="project" value="InterPro"/>
</dbReference>
<proteinExistence type="predicted"/>
<evidence type="ECO:0000313" key="1">
    <source>
        <dbReference type="EMBL" id="MBZ3875947.1"/>
    </source>
</evidence>
<dbReference type="PANTHER" id="PTHR35073">
    <property type="entry name" value="OTOSPIRALIN"/>
    <property type="match status" value="1"/>
</dbReference>
<organism evidence="1 2">
    <name type="scientific">Sciurus carolinensis</name>
    <name type="common">Eastern gray squirrel</name>
    <dbReference type="NCBI Taxonomy" id="30640"/>
    <lineage>
        <taxon>Eukaryota</taxon>
        <taxon>Metazoa</taxon>
        <taxon>Chordata</taxon>
        <taxon>Craniata</taxon>
        <taxon>Vertebrata</taxon>
        <taxon>Euteleostomi</taxon>
        <taxon>Mammalia</taxon>
        <taxon>Eutheria</taxon>
        <taxon>Euarchontoglires</taxon>
        <taxon>Glires</taxon>
        <taxon>Rodentia</taxon>
        <taxon>Sciuromorpha</taxon>
        <taxon>Sciuridae</taxon>
        <taxon>Sciurinae</taxon>
        <taxon>Sciurini</taxon>
        <taxon>Sciurus</taxon>
    </lineage>
</organism>
<dbReference type="EMBL" id="JAATJV010263400">
    <property type="protein sequence ID" value="MBZ3875947.1"/>
    <property type="molecule type" value="Genomic_DNA"/>
</dbReference>
<sequence>MLVLPPVLFDHHWRVWAAFVHQEWPYAAQALSYPRHVDPPEASDASTGGPCARQGQGLQAGTALTQAVVVSQVNLRSPLAATGEMQACWMLGLVLCLLLGPLAGAKPVQEADPYAELPALPYWPFSTSDFWNYVQHFQSLGAYSQLEDLARTFFAHFPLGSTLGFHVPYQED</sequence>
<comment type="caution">
    <text evidence="1">The sequence shown here is derived from an EMBL/GenBank/DDBJ whole genome shotgun (WGS) entry which is preliminary data.</text>
</comment>
<accession>A0AA41MQ13</accession>